<keyword evidence="3" id="KW-1185">Reference proteome</keyword>
<dbReference type="OrthoDB" id="10264606at2759"/>
<dbReference type="Gene3D" id="2.20.110.10">
    <property type="entry name" value="Histone H3 K4-specific methyltransferase SET7/9 N-terminal domain"/>
    <property type="match status" value="3"/>
</dbReference>
<gene>
    <name evidence="2" type="primary">PIP5K1</name>
    <name evidence="2" type="ORF">SNAT2548_LOCUS31305</name>
</gene>
<organism evidence="2 3">
    <name type="scientific">Symbiodinium natans</name>
    <dbReference type="NCBI Taxonomy" id="878477"/>
    <lineage>
        <taxon>Eukaryota</taxon>
        <taxon>Sar</taxon>
        <taxon>Alveolata</taxon>
        <taxon>Dinophyceae</taxon>
        <taxon>Suessiales</taxon>
        <taxon>Symbiodiniaceae</taxon>
        <taxon>Symbiodinium</taxon>
    </lineage>
</organism>
<dbReference type="Proteomes" id="UP000604046">
    <property type="component" value="Unassembled WGS sequence"/>
</dbReference>
<keyword evidence="1" id="KW-0677">Repeat</keyword>
<proteinExistence type="predicted"/>
<sequence>MEDPSWSTLKLQPSYQRAPGWPEHFERELDELRILGVLGFELRGFGPRPPHQFRSGAIYTGQWCGNQRHGFGRQEWPDGATYEGCWSNSSACGLGRFKFPDGSVYLGQWRGNRFHGLGAHYLADGSSYHGQWVHGSRDGVGVETCSLGPSDSSGSSSADCATQASVYWGDFSRGQKDGYGMCEWEEGSKFSGQWRAGLISGHGVLTSDSGCRTYRGQWVHSKKHGRGVYTWPDGREHRGHYLLDAASGFGTFSWPDGKQYHGFWYNAHIIGPGIFSVPGQADRPLEIDVNLSPVELKAGTSKLEELSSGHFLETSNFSASSRLNELQRVADLLVPAT</sequence>
<dbReference type="EMBL" id="CAJNDS010002650">
    <property type="protein sequence ID" value="CAE7556642.1"/>
    <property type="molecule type" value="Genomic_DNA"/>
</dbReference>
<dbReference type="InterPro" id="IPR003409">
    <property type="entry name" value="MORN"/>
</dbReference>
<name>A0A812U8F9_9DINO</name>
<comment type="caution">
    <text evidence="2">The sequence shown here is derived from an EMBL/GenBank/DDBJ whole genome shotgun (WGS) entry which is preliminary data.</text>
</comment>
<dbReference type="PANTHER" id="PTHR43215:SF14">
    <property type="entry name" value="RADIAL SPOKE HEAD 1 HOMOLOG"/>
    <property type="match status" value="1"/>
</dbReference>
<dbReference type="PANTHER" id="PTHR43215">
    <property type="entry name" value="RADIAL SPOKE HEAD 1 HOMOLOG"/>
    <property type="match status" value="1"/>
</dbReference>
<evidence type="ECO:0000313" key="3">
    <source>
        <dbReference type="Proteomes" id="UP000604046"/>
    </source>
</evidence>
<accession>A0A812U8F9</accession>
<dbReference type="Pfam" id="PF02493">
    <property type="entry name" value="MORN"/>
    <property type="match status" value="8"/>
</dbReference>
<dbReference type="SUPFAM" id="SSF82185">
    <property type="entry name" value="Histone H3 K4-specific methyltransferase SET7/9 N-terminal domain"/>
    <property type="match status" value="2"/>
</dbReference>
<dbReference type="SMART" id="SM00698">
    <property type="entry name" value="MORN"/>
    <property type="match status" value="7"/>
</dbReference>
<dbReference type="AlphaFoldDB" id="A0A812U8F9"/>
<evidence type="ECO:0000256" key="1">
    <source>
        <dbReference type="ARBA" id="ARBA00022737"/>
    </source>
</evidence>
<protein>
    <submittedName>
        <fullName evidence="2">PIP5K1 protein</fullName>
    </submittedName>
</protein>
<reference evidence="2" key="1">
    <citation type="submission" date="2021-02" db="EMBL/GenBank/DDBJ databases">
        <authorList>
            <person name="Dougan E. K."/>
            <person name="Rhodes N."/>
            <person name="Thang M."/>
            <person name="Chan C."/>
        </authorList>
    </citation>
    <scope>NUCLEOTIDE SEQUENCE</scope>
</reference>
<evidence type="ECO:0000313" key="2">
    <source>
        <dbReference type="EMBL" id="CAE7556642.1"/>
    </source>
</evidence>
<dbReference type="GO" id="GO:0005829">
    <property type="term" value="C:cytosol"/>
    <property type="evidence" value="ECO:0007669"/>
    <property type="project" value="TreeGrafter"/>
</dbReference>